<sequence>MKLKHNKPQSTSTPKSLVPMTSLTSIVPTTSSYPLAIILKEQASLYAFKDYNENAPAITFTFDNQKKVKEAVKKIAAKESLLFKAKIAHDNYE</sequence>
<keyword evidence="2" id="KW-1185">Reference proteome</keyword>
<protein>
    <submittedName>
        <fullName evidence="1">Uncharacterized protein</fullName>
    </submittedName>
</protein>
<comment type="caution">
    <text evidence="1">The sequence shown here is derived from an EMBL/GenBank/DDBJ whole genome shotgun (WGS) entry which is preliminary data.</text>
</comment>
<name>A0A2P5D1F0_PARAD</name>
<gene>
    <name evidence="1" type="ORF">PanWU01x14_105150</name>
</gene>
<evidence type="ECO:0000313" key="1">
    <source>
        <dbReference type="EMBL" id="PON67118.1"/>
    </source>
</evidence>
<dbReference type="AlphaFoldDB" id="A0A2P5D1F0"/>
<evidence type="ECO:0000313" key="2">
    <source>
        <dbReference type="Proteomes" id="UP000237105"/>
    </source>
</evidence>
<dbReference type="Proteomes" id="UP000237105">
    <property type="component" value="Unassembled WGS sequence"/>
</dbReference>
<proteinExistence type="predicted"/>
<accession>A0A2P5D1F0</accession>
<reference evidence="2" key="1">
    <citation type="submission" date="2016-06" db="EMBL/GenBank/DDBJ databases">
        <title>Parallel loss of symbiosis genes in relatives of nitrogen-fixing non-legume Parasponia.</title>
        <authorList>
            <person name="Van Velzen R."/>
            <person name="Holmer R."/>
            <person name="Bu F."/>
            <person name="Rutten L."/>
            <person name="Van Zeijl A."/>
            <person name="Liu W."/>
            <person name="Santuari L."/>
            <person name="Cao Q."/>
            <person name="Sharma T."/>
            <person name="Shen D."/>
            <person name="Roswanjaya Y."/>
            <person name="Wardhani T."/>
            <person name="Kalhor M.S."/>
            <person name="Jansen J."/>
            <person name="Van den Hoogen J."/>
            <person name="Gungor B."/>
            <person name="Hartog M."/>
            <person name="Hontelez J."/>
            <person name="Verver J."/>
            <person name="Yang W.-C."/>
            <person name="Schijlen E."/>
            <person name="Repin R."/>
            <person name="Schilthuizen M."/>
            <person name="Schranz E."/>
            <person name="Heidstra R."/>
            <person name="Miyata K."/>
            <person name="Fedorova E."/>
            <person name="Kohlen W."/>
            <person name="Bisseling T."/>
            <person name="Smit S."/>
            <person name="Geurts R."/>
        </authorList>
    </citation>
    <scope>NUCLEOTIDE SEQUENCE [LARGE SCALE GENOMIC DNA]</scope>
    <source>
        <strain evidence="2">cv. WU1-14</strain>
    </source>
</reference>
<organism evidence="1 2">
    <name type="scientific">Parasponia andersonii</name>
    <name type="common">Sponia andersonii</name>
    <dbReference type="NCBI Taxonomy" id="3476"/>
    <lineage>
        <taxon>Eukaryota</taxon>
        <taxon>Viridiplantae</taxon>
        <taxon>Streptophyta</taxon>
        <taxon>Embryophyta</taxon>
        <taxon>Tracheophyta</taxon>
        <taxon>Spermatophyta</taxon>
        <taxon>Magnoliopsida</taxon>
        <taxon>eudicotyledons</taxon>
        <taxon>Gunneridae</taxon>
        <taxon>Pentapetalae</taxon>
        <taxon>rosids</taxon>
        <taxon>fabids</taxon>
        <taxon>Rosales</taxon>
        <taxon>Cannabaceae</taxon>
        <taxon>Parasponia</taxon>
    </lineage>
</organism>
<dbReference type="EMBL" id="JXTB01000074">
    <property type="protein sequence ID" value="PON67118.1"/>
    <property type="molecule type" value="Genomic_DNA"/>
</dbReference>